<sequence length="230" mass="26193">MIGVAGWLLTACDGEKVEMQERHYAVGFAQPCPGQAKKKASFPAHWQGVYAASAPGYSLCIGATAVWKQQQRSEMYHASWQQLDSLRLLLSVNDADSSYQDFNGNRHQLHLIGRDSVRDSWLRCDTVFSLAGPHAGQLRRFQGRYYLSTRAENEDYWQVQRLEIAGRHLTWQCLGQDTLRLRALDTAAVHTRRRPGFSLFRVQPASGRQKRHVGDYAGLWETEGAFERRP</sequence>
<gene>
    <name evidence="1" type="ORF">I2H31_01010</name>
</gene>
<accession>A0ABS0HYD9</accession>
<comment type="caution">
    <text evidence="1">The sequence shown here is derived from an EMBL/GenBank/DDBJ whole genome shotgun (WGS) entry which is preliminary data.</text>
</comment>
<name>A0ABS0HYD9_9BACT</name>
<protein>
    <submittedName>
        <fullName evidence="1">Uncharacterized protein</fullName>
    </submittedName>
</protein>
<evidence type="ECO:0000313" key="1">
    <source>
        <dbReference type="EMBL" id="MBF9219667.1"/>
    </source>
</evidence>
<evidence type="ECO:0000313" key="2">
    <source>
        <dbReference type="Proteomes" id="UP000618931"/>
    </source>
</evidence>
<organism evidence="1 2">
    <name type="scientific">Hymenobacter ruricola</name>
    <dbReference type="NCBI Taxonomy" id="2791023"/>
    <lineage>
        <taxon>Bacteria</taxon>
        <taxon>Pseudomonadati</taxon>
        <taxon>Bacteroidota</taxon>
        <taxon>Cytophagia</taxon>
        <taxon>Cytophagales</taxon>
        <taxon>Hymenobacteraceae</taxon>
        <taxon>Hymenobacter</taxon>
    </lineage>
</organism>
<reference evidence="1 2" key="1">
    <citation type="submission" date="2020-11" db="EMBL/GenBank/DDBJ databases">
        <authorList>
            <person name="Kim M.K."/>
        </authorList>
    </citation>
    <scope>NUCLEOTIDE SEQUENCE [LARGE SCALE GENOMIC DNA]</scope>
    <source>
        <strain evidence="1 2">BT662</strain>
    </source>
</reference>
<dbReference type="Proteomes" id="UP000618931">
    <property type="component" value="Unassembled WGS sequence"/>
</dbReference>
<keyword evidence="2" id="KW-1185">Reference proteome</keyword>
<dbReference type="EMBL" id="JADQDM010000001">
    <property type="protein sequence ID" value="MBF9219667.1"/>
    <property type="molecule type" value="Genomic_DNA"/>
</dbReference>
<proteinExistence type="predicted"/>
<dbReference type="RefSeq" id="WP_196291135.1">
    <property type="nucleotide sequence ID" value="NZ_JADQDM010000001.1"/>
</dbReference>